<comment type="similarity">
    <text evidence="1">Belongs to the short-chain dehydrogenases/reductases (SDR) family.</text>
</comment>
<dbReference type="EMBL" id="FMAF01000035">
    <property type="protein sequence ID" value="SCB50840.1"/>
    <property type="molecule type" value="Genomic_DNA"/>
</dbReference>
<evidence type="ECO:0000256" key="1">
    <source>
        <dbReference type="RuleBase" id="RU000363"/>
    </source>
</evidence>
<evidence type="ECO:0000313" key="2">
    <source>
        <dbReference type="EMBL" id="SCB50840.1"/>
    </source>
</evidence>
<dbReference type="InterPro" id="IPR020904">
    <property type="entry name" value="Sc_DH/Rdtase_CS"/>
</dbReference>
<dbReference type="AlphaFoldDB" id="A0A1C3XEY5"/>
<dbReference type="Proteomes" id="UP000199205">
    <property type="component" value="Unassembled WGS sequence"/>
</dbReference>
<gene>
    <name evidence="2" type="ORF">GA0061101_13518</name>
</gene>
<dbReference type="InterPro" id="IPR002347">
    <property type="entry name" value="SDR_fam"/>
</dbReference>
<dbReference type="PANTHER" id="PTHR43976:SF9">
    <property type="entry name" value="OXIDOREDUCTASE"/>
    <property type="match status" value="1"/>
</dbReference>
<dbReference type="PANTHER" id="PTHR43976">
    <property type="entry name" value="SHORT CHAIN DEHYDROGENASE"/>
    <property type="match status" value="1"/>
</dbReference>
<proteinExistence type="inferred from homology"/>
<sequence>MGKKVLITGANGAFGALAARALLKNGHDLVATMRDPDERNAAVAAELRAAGANVVDIDVTDDVRVSKGVEAAISAVGGLDVLINVAGTGTHGLTEGFTSEQMLRLFDINVVGVHRMMRAVLPTFRGQGSGLVINVSSLLGRLSMPFYGPYSATKFAVETLSDSYRVELSQLGVDVVLVEPGGFKTSWIGNLVHPHDEARLDGYGQFAKVPDHALAGYEQFLASKPEQDVNKVSEAIVNLVQTPAGSRPNRTVVDFIGMGEEVQKMNDQLAQVTSGIYGAFGVDDLLTLKA</sequence>
<dbReference type="PROSITE" id="PS00061">
    <property type="entry name" value="ADH_SHORT"/>
    <property type="match status" value="1"/>
</dbReference>
<name>A0A1C3XEY5_9HYPH</name>
<dbReference type="InterPro" id="IPR051911">
    <property type="entry name" value="SDR_oxidoreductase"/>
</dbReference>
<accession>A0A1C3XEY5</accession>
<dbReference type="InterPro" id="IPR036291">
    <property type="entry name" value="NAD(P)-bd_dom_sf"/>
</dbReference>
<evidence type="ECO:0000313" key="3">
    <source>
        <dbReference type="Proteomes" id="UP000199205"/>
    </source>
</evidence>
<dbReference type="Gene3D" id="3.40.50.720">
    <property type="entry name" value="NAD(P)-binding Rossmann-like Domain"/>
    <property type="match status" value="1"/>
</dbReference>
<reference evidence="2 3" key="1">
    <citation type="submission" date="2016-08" db="EMBL/GenBank/DDBJ databases">
        <authorList>
            <person name="Seilhamer J.J."/>
        </authorList>
    </citation>
    <scope>NUCLEOTIDE SEQUENCE [LARGE SCALE GENOMIC DNA]</scope>
    <source>
        <strain evidence="2 3">P1-7</strain>
    </source>
</reference>
<dbReference type="SUPFAM" id="SSF51735">
    <property type="entry name" value="NAD(P)-binding Rossmann-fold domains"/>
    <property type="match status" value="1"/>
</dbReference>
<dbReference type="PRINTS" id="PR00081">
    <property type="entry name" value="GDHRDH"/>
</dbReference>
<protein>
    <submittedName>
        <fullName evidence="2">Short-chain dehydrogenase</fullName>
    </submittedName>
</protein>
<dbReference type="RefSeq" id="WP_167669623.1">
    <property type="nucleotide sequence ID" value="NZ_FMAF01000035.1"/>
</dbReference>
<dbReference type="Pfam" id="PF00106">
    <property type="entry name" value="adh_short"/>
    <property type="match status" value="1"/>
</dbReference>
<dbReference type="PRINTS" id="PR00080">
    <property type="entry name" value="SDRFAMILY"/>
</dbReference>
<organism evidence="2 3">
    <name type="scientific">Rhizobium lusitanum</name>
    <dbReference type="NCBI Taxonomy" id="293958"/>
    <lineage>
        <taxon>Bacteria</taxon>
        <taxon>Pseudomonadati</taxon>
        <taxon>Pseudomonadota</taxon>
        <taxon>Alphaproteobacteria</taxon>
        <taxon>Hyphomicrobiales</taxon>
        <taxon>Rhizobiaceae</taxon>
        <taxon>Rhizobium/Agrobacterium group</taxon>
        <taxon>Rhizobium</taxon>
    </lineage>
</organism>